<dbReference type="InterPro" id="IPR036412">
    <property type="entry name" value="HAD-like_sf"/>
</dbReference>
<keyword evidence="1" id="KW-0378">Hydrolase</keyword>
<reference evidence="1 2" key="1">
    <citation type="submission" date="2019-09" db="EMBL/GenBank/DDBJ databases">
        <title>Non-baumannii Acinetobacter spp. carrying blaNDM-1 isolated in China.</title>
        <authorList>
            <person name="Cui C."/>
            <person name="Chen C."/>
            <person name="Sun J."/>
            <person name="Liu Y."/>
        </authorList>
    </citation>
    <scope>NUCLEOTIDE SEQUENCE [LARGE SCALE GENOMIC DNA]</scope>
    <source>
        <strain evidence="1 2">HZE23-1</strain>
    </source>
</reference>
<dbReference type="GO" id="GO:0005829">
    <property type="term" value="C:cytosol"/>
    <property type="evidence" value="ECO:0007669"/>
    <property type="project" value="TreeGrafter"/>
</dbReference>
<dbReference type="InterPro" id="IPR041492">
    <property type="entry name" value="HAD_2"/>
</dbReference>
<dbReference type="PANTHER" id="PTHR43434:SF13">
    <property type="entry name" value="PHOSPHOGLYCOLATE PHOSPHATASE"/>
    <property type="match status" value="1"/>
</dbReference>
<dbReference type="GO" id="GO:0008967">
    <property type="term" value="F:phosphoglycolate phosphatase activity"/>
    <property type="evidence" value="ECO:0007669"/>
    <property type="project" value="TreeGrafter"/>
</dbReference>
<dbReference type="Gene3D" id="1.10.150.240">
    <property type="entry name" value="Putative phosphatase, domain 2"/>
    <property type="match status" value="1"/>
</dbReference>
<dbReference type="AlphaFoldDB" id="A0AAE7BXK0"/>
<protein>
    <submittedName>
        <fullName evidence="1">HAD hydrolase-like protein</fullName>
    </submittedName>
</protein>
<gene>
    <name evidence="1" type="ORF">FSC10_12370</name>
</gene>
<accession>A0AAE7BXK0</accession>
<dbReference type="Pfam" id="PF13419">
    <property type="entry name" value="HAD_2"/>
    <property type="match status" value="1"/>
</dbReference>
<dbReference type="EMBL" id="CP044463">
    <property type="protein sequence ID" value="QIC68097.1"/>
    <property type="molecule type" value="Genomic_DNA"/>
</dbReference>
<dbReference type="InterPro" id="IPR023198">
    <property type="entry name" value="PGP-like_dom2"/>
</dbReference>
<dbReference type="InterPro" id="IPR050155">
    <property type="entry name" value="HAD-like_hydrolase_sf"/>
</dbReference>
<dbReference type="SFLD" id="SFLDG01129">
    <property type="entry name" value="C1.5:_HAD__Beta-PGM__Phosphata"/>
    <property type="match status" value="1"/>
</dbReference>
<dbReference type="Gene3D" id="3.40.50.1000">
    <property type="entry name" value="HAD superfamily/HAD-like"/>
    <property type="match status" value="1"/>
</dbReference>
<sequence>MAFLNNRVVPYQLVIFDIDGTLVDSFEQFIELLNCFAGKYRYALMYKDQVEHLRALPPRQIRQALNLSIFQTFRLMYDCKREMRRSGKTPELFEGITDLLHHLKQQGVRLAIVTSNTPNNCRKYLGAELFQLFEWVESNASIYSKAKQIRKIVQQSKLHPEQVIYIGDQIIDIESAHQNGIIVAAVTWGFNSESALVAHQPHYLIHSVQQLKSLLLTPKSRPA</sequence>
<dbReference type="SUPFAM" id="SSF56784">
    <property type="entry name" value="HAD-like"/>
    <property type="match status" value="1"/>
</dbReference>
<name>A0AAE7BXK0_9GAMM</name>
<dbReference type="Proteomes" id="UP000503505">
    <property type="component" value="Chromosome"/>
</dbReference>
<proteinExistence type="predicted"/>
<dbReference type="RefSeq" id="WP_163172072.1">
    <property type="nucleotide sequence ID" value="NZ_CP044463.1"/>
</dbReference>
<organism evidence="1 2">
    <name type="scientific">Acinetobacter schindleri</name>
    <dbReference type="NCBI Taxonomy" id="108981"/>
    <lineage>
        <taxon>Bacteria</taxon>
        <taxon>Pseudomonadati</taxon>
        <taxon>Pseudomonadota</taxon>
        <taxon>Gammaproteobacteria</taxon>
        <taxon>Moraxellales</taxon>
        <taxon>Moraxellaceae</taxon>
        <taxon>Acinetobacter</taxon>
    </lineage>
</organism>
<dbReference type="GO" id="GO:0006281">
    <property type="term" value="P:DNA repair"/>
    <property type="evidence" value="ECO:0007669"/>
    <property type="project" value="TreeGrafter"/>
</dbReference>
<dbReference type="SFLD" id="SFLDS00003">
    <property type="entry name" value="Haloacid_Dehalogenase"/>
    <property type="match status" value="1"/>
</dbReference>
<dbReference type="PANTHER" id="PTHR43434">
    <property type="entry name" value="PHOSPHOGLYCOLATE PHOSPHATASE"/>
    <property type="match status" value="1"/>
</dbReference>
<evidence type="ECO:0000313" key="2">
    <source>
        <dbReference type="Proteomes" id="UP000503505"/>
    </source>
</evidence>
<dbReference type="InterPro" id="IPR023214">
    <property type="entry name" value="HAD_sf"/>
</dbReference>
<evidence type="ECO:0000313" key="1">
    <source>
        <dbReference type="EMBL" id="QIC68097.1"/>
    </source>
</evidence>